<keyword evidence="1" id="KW-0472">Membrane</keyword>
<gene>
    <name evidence="2" type="ORF">JYB65_01705</name>
</gene>
<evidence type="ECO:0000313" key="3">
    <source>
        <dbReference type="Proteomes" id="UP000664545"/>
    </source>
</evidence>
<sequence>MNCQSKKKGKAALKRATVSAIVAFSILWIAIDEAELNPVYKPDYQRISLAYVLEDVKEAGQFGQKENQEEELSEQDYETIFRQTGLGKAAVDYIIKHNKDYESVIKKYQKIFFDGYPYTCAKIGLLTYNERMRDENGNKILGNKIIDLQPGDVLVSLSTHTMGYRHGHCGLVVRKPEKGKDAVTIEAVYLGEPTEYQSIKKWYSCPTLVHLRISEEAARSKGYTQEELGKLLVEYAKENCLGIDYGLVPELSNMNSDTIRKTHCSHLIWYIFKHFGYDVDSNGGLIVTPADIAASDLFEIVQIYGIDPDFRRKTDENIGRSFEGN</sequence>
<dbReference type="AlphaFoldDB" id="A0A939II26"/>
<dbReference type="Gene3D" id="3.90.1720.10">
    <property type="entry name" value="endopeptidase domain like (from Nostoc punctiforme)"/>
    <property type="match status" value="1"/>
</dbReference>
<organism evidence="2 3">
    <name type="scientific">Clostridium aminobutyricum</name>
    <dbReference type="NCBI Taxonomy" id="33953"/>
    <lineage>
        <taxon>Bacteria</taxon>
        <taxon>Bacillati</taxon>
        <taxon>Bacillota</taxon>
        <taxon>Clostridia</taxon>
        <taxon>Eubacteriales</taxon>
        <taxon>Clostridiaceae</taxon>
        <taxon>Clostridium</taxon>
    </lineage>
</organism>
<dbReference type="Proteomes" id="UP000664545">
    <property type="component" value="Unassembled WGS sequence"/>
</dbReference>
<evidence type="ECO:0000313" key="2">
    <source>
        <dbReference type="EMBL" id="MBN7772064.1"/>
    </source>
</evidence>
<keyword evidence="1" id="KW-1133">Transmembrane helix</keyword>
<dbReference type="SUPFAM" id="SSF54001">
    <property type="entry name" value="Cysteine proteinases"/>
    <property type="match status" value="1"/>
</dbReference>
<feature type="transmembrane region" description="Helical" evidence="1">
    <location>
        <begin position="12"/>
        <end position="31"/>
    </location>
</feature>
<dbReference type="EMBL" id="JAFJZZ010000001">
    <property type="protein sequence ID" value="MBN7772064.1"/>
    <property type="molecule type" value="Genomic_DNA"/>
</dbReference>
<comment type="caution">
    <text evidence="2">The sequence shown here is derived from an EMBL/GenBank/DDBJ whole genome shotgun (WGS) entry which is preliminary data.</text>
</comment>
<name>A0A939II26_CLOAM</name>
<reference evidence="2" key="1">
    <citation type="submission" date="2021-02" db="EMBL/GenBank/DDBJ databases">
        <title>Abyssanaerobacter marinus gen.nov., sp., nov, anaerobic bacterium isolated from the Onnuri vent field of Indian Ocean and suggestion of Mogibacteriaceae fam. nov., and proposal of reclassification of ambiguous this family's genus member.</title>
        <authorList>
            <person name="Kim Y.J."/>
            <person name="Yang J.-A."/>
        </authorList>
    </citation>
    <scope>NUCLEOTIDE SEQUENCE</scope>
    <source>
        <strain evidence="2">DSM 2634</strain>
    </source>
</reference>
<evidence type="ECO:0000256" key="1">
    <source>
        <dbReference type="SAM" id="Phobius"/>
    </source>
</evidence>
<accession>A0A939II26</accession>
<dbReference type="InterPro" id="IPR038765">
    <property type="entry name" value="Papain-like_cys_pep_sf"/>
</dbReference>
<protein>
    <submittedName>
        <fullName evidence="2">Uncharacterized protein</fullName>
    </submittedName>
</protein>
<keyword evidence="1" id="KW-0812">Transmembrane</keyword>
<dbReference type="RefSeq" id="WP_206580841.1">
    <property type="nucleotide sequence ID" value="NZ_JAFJZZ010000001.1"/>
</dbReference>
<keyword evidence="3" id="KW-1185">Reference proteome</keyword>
<proteinExistence type="predicted"/>